<evidence type="ECO:0000313" key="2">
    <source>
        <dbReference type="EMBL" id="MDF0602291.1"/>
    </source>
</evidence>
<accession>A0AAE3NUG3</accession>
<keyword evidence="1" id="KW-1133">Transmembrane helix</keyword>
<evidence type="ECO:0000313" key="3">
    <source>
        <dbReference type="Proteomes" id="UP001220964"/>
    </source>
</evidence>
<dbReference type="EMBL" id="JARGYC010000046">
    <property type="protein sequence ID" value="MDF0602291.1"/>
    <property type="molecule type" value="Genomic_DNA"/>
</dbReference>
<comment type="caution">
    <text evidence="2">The sequence shown here is derived from an EMBL/GenBank/DDBJ whole genome shotgun (WGS) entry which is preliminary data.</text>
</comment>
<feature type="transmembrane region" description="Helical" evidence="1">
    <location>
        <begin position="21"/>
        <end position="39"/>
    </location>
</feature>
<sequence>MTSFLPNRLRRAPARPRTRDRLWPVAAGMGLLIAGAWLMRWKPSALDMPDPAPLEEAEAPGAFGRAAQHTRDGAAHLAPDNLGVSLGRSMLIAGTALTLARLLDEAAGSGRG</sequence>
<reference evidence="2" key="1">
    <citation type="submission" date="2023-03" db="EMBL/GenBank/DDBJ databases">
        <title>Multiphase analysis and comparison of six strains from genera Psychromarinibacter, Lutimaribacter, and Maritimibacter, including a novel species: Psychromarinibacter sediminicola sp. nov.</title>
        <authorList>
            <person name="Wang Y.-H."/>
            <person name="Ye M.-Q."/>
            <person name="Du Z.-J."/>
        </authorList>
    </citation>
    <scope>NUCLEOTIDE SEQUENCE</scope>
    <source>
        <strain evidence="2">C21-152</strain>
    </source>
</reference>
<dbReference type="AlphaFoldDB" id="A0AAE3NUG3"/>
<keyword evidence="3" id="KW-1185">Reference proteome</keyword>
<keyword evidence="1" id="KW-0812">Transmembrane</keyword>
<gene>
    <name evidence="2" type="ORF">P1J78_16240</name>
</gene>
<dbReference type="Proteomes" id="UP001220964">
    <property type="component" value="Unassembled WGS sequence"/>
</dbReference>
<evidence type="ECO:0000256" key="1">
    <source>
        <dbReference type="SAM" id="Phobius"/>
    </source>
</evidence>
<protein>
    <submittedName>
        <fullName evidence="2">Uncharacterized protein</fullName>
    </submittedName>
</protein>
<proteinExistence type="predicted"/>
<dbReference type="RefSeq" id="WP_275568422.1">
    <property type="nucleotide sequence ID" value="NZ_JARGYC010000046.1"/>
</dbReference>
<keyword evidence="1" id="KW-0472">Membrane</keyword>
<organism evidence="2 3">
    <name type="scientific">Psychromarinibacter sediminicola</name>
    <dbReference type="NCBI Taxonomy" id="3033385"/>
    <lineage>
        <taxon>Bacteria</taxon>
        <taxon>Pseudomonadati</taxon>
        <taxon>Pseudomonadota</taxon>
        <taxon>Alphaproteobacteria</taxon>
        <taxon>Rhodobacterales</taxon>
        <taxon>Paracoccaceae</taxon>
        <taxon>Psychromarinibacter</taxon>
    </lineage>
</organism>
<name>A0AAE3NUG3_9RHOB</name>